<name>A0A5B9W0N8_9BACT</name>
<dbReference type="SUPFAM" id="SSF53649">
    <property type="entry name" value="Alkaline phosphatase-like"/>
    <property type="match status" value="1"/>
</dbReference>
<dbReference type="AlphaFoldDB" id="A0A5B9W0N8"/>
<evidence type="ECO:0000313" key="2">
    <source>
        <dbReference type="EMBL" id="QEH33784.1"/>
    </source>
</evidence>
<proteinExistence type="predicted"/>
<dbReference type="PROSITE" id="PS51257">
    <property type="entry name" value="PROKAR_LIPOPROTEIN"/>
    <property type="match status" value="1"/>
</dbReference>
<gene>
    <name evidence="2" type="ORF">OJF2_23130</name>
</gene>
<evidence type="ECO:0008006" key="4">
    <source>
        <dbReference type="Google" id="ProtNLM"/>
    </source>
</evidence>
<dbReference type="EMBL" id="CP042997">
    <property type="protein sequence ID" value="QEH33784.1"/>
    <property type="molecule type" value="Genomic_DNA"/>
</dbReference>
<sequence>MTMRADETSPAGTAGAGCPGPCSSPPSANPFNRRQFLARTGNGFGLLALASLLEGEARGGPPARKGPAEASPLAPKAPHFAPKAKRCIFLFMTGGPSHIDMYDPKPVLNRLDGEPLPPSFGKIHSQFLESNPLCMGSHRRWGKYGECGMDMSDLVPHMHGHADEIALVRSCVADSVIHAPAMYQMTTGRIFMGHPSLGSWAVYGLGSESQELPAYVVMTQPQGTPEGGAPCWGAGYLPAHYQGTLFRSGPAPIVNLRPAAGMSPAGQRKLLDLLRSMNEQDLDPADTELSARIATYELAYRMQSAAPEAVDISAESTLTRSMYGLDDPNTAEFGMRCLLARRLVERGVRFVQLYSGGGPVAWQWDAHDDIDANHEKMCGLTDRPVGALLADLKRTGLLDETLVVWGGEFGRTPVRQKGGRGRDHNATGFTMWMAGGGVRGGTIVGATDEIGMNAVSDRAHVNDIHATILHLMGLDHTRLTFLHGGRDERLTDVAGRVLEGLLA</sequence>
<dbReference type="PANTHER" id="PTHR43737">
    <property type="entry name" value="BLL7424 PROTEIN"/>
    <property type="match status" value="1"/>
</dbReference>
<dbReference type="InterPro" id="IPR010869">
    <property type="entry name" value="DUF1501"/>
</dbReference>
<dbReference type="Proteomes" id="UP000324233">
    <property type="component" value="Chromosome"/>
</dbReference>
<dbReference type="InterPro" id="IPR006311">
    <property type="entry name" value="TAT_signal"/>
</dbReference>
<accession>A0A5B9W0N8</accession>
<dbReference type="Gene3D" id="3.40.720.10">
    <property type="entry name" value="Alkaline Phosphatase, subunit A"/>
    <property type="match status" value="1"/>
</dbReference>
<evidence type="ECO:0000313" key="3">
    <source>
        <dbReference type="Proteomes" id="UP000324233"/>
    </source>
</evidence>
<organism evidence="2 3">
    <name type="scientific">Aquisphaera giovannonii</name>
    <dbReference type="NCBI Taxonomy" id="406548"/>
    <lineage>
        <taxon>Bacteria</taxon>
        <taxon>Pseudomonadati</taxon>
        <taxon>Planctomycetota</taxon>
        <taxon>Planctomycetia</taxon>
        <taxon>Isosphaerales</taxon>
        <taxon>Isosphaeraceae</taxon>
        <taxon>Aquisphaera</taxon>
    </lineage>
</organism>
<dbReference type="PROSITE" id="PS51318">
    <property type="entry name" value="TAT"/>
    <property type="match status" value="1"/>
</dbReference>
<protein>
    <recommendedName>
        <fullName evidence="4">Sulfatase</fullName>
    </recommendedName>
</protein>
<reference evidence="2 3" key="1">
    <citation type="submission" date="2019-08" db="EMBL/GenBank/DDBJ databases">
        <title>Deep-cultivation of Planctomycetes and their phenomic and genomic characterization uncovers novel biology.</title>
        <authorList>
            <person name="Wiegand S."/>
            <person name="Jogler M."/>
            <person name="Boedeker C."/>
            <person name="Pinto D."/>
            <person name="Vollmers J."/>
            <person name="Rivas-Marin E."/>
            <person name="Kohn T."/>
            <person name="Peeters S.H."/>
            <person name="Heuer A."/>
            <person name="Rast P."/>
            <person name="Oberbeckmann S."/>
            <person name="Bunk B."/>
            <person name="Jeske O."/>
            <person name="Meyerdierks A."/>
            <person name="Storesund J.E."/>
            <person name="Kallscheuer N."/>
            <person name="Luecker S."/>
            <person name="Lage O.M."/>
            <person name="Pohl T."/>
            <person name="Merkel B.J."/>
            <person name="Hornburger P."/>
            <person name="Mueller R.-W."/>
            <person name="Bruemmer F."/>
            <person name="Labrenz M."/>
            <person name="Spormann A.M."/>
            <person name="Op den Camp H."/>
            <person name="Overmann J."/>
            <person name="Amann R."/>
            <person name="Jetten M.S.M."/>
            <person name="Mascher T."/>
            <person name="Medema M.H."/>
            <person name="Devos D.P."/>
            <person name="Kaster A.-K."/>
            <person name="Ovreas L."/>
            <person name="Rohde M."/>
            <person name="Galperin M.Y."/>
            <person name="Jogler C."/>
        </authorList>
    </citation>
    <scope>NUCLEOTIDE SEQUENCE [LARGE SCALE GENOMIC DNA]</scope>
    <source>
        <strain evidence="2 3">OJF2</strain>
    </source>
</reference>
<dbReference type="PANTHER" id="PTHR43737:SF1">
    <property type="entry name" value="DUF1501 DOMAIN-CONTAINING PROTEIN"/>
    <property type="match status" value="1"/>
</dbReference>
<evidence type="ECO:0000256" key="1">
    <source>
        <dbReference type="SAM" id="MobiDB-lite"/>
    </source>
</evidence>
<feature type="region of interest" description="Disordered" evidence="1">
    <location>
        <begin position="57"/>
        <end position="77"/>
    </location>
</feature>
<feature type="region of interest" description="Disordered" evidence="1">
    <location>
        <begin position="1"/>
        <end position="33"/>
    </location>
</feature>
<dbReference type="Pfam" id="PF07394">
    <property type="entry name" value="DUF1501"/>
    <property type="match status" value="1"/>
</dbReference>
<dbReference type="InterPro" id="IPR017850">
    <property type="entry name" value="Alkaline_phosphatase_core_sf"/>
</dbReference>
<keyword evidence="3" id="KW-1185">Reference proteome</keyword>
<dbReference type="KEGG" id="agv:OJF2_23130"/>